<dbReference type="NCBIfam" id="TIGR00054">
    <property type="entry name" value="RIP metalloprotease RseP"/>
    <property type="match status" value="1"/>
</dbReference>
<keyword evidence="7 11" id="KW-0862">Zinc</keyword>
<dbReference type="InterPro" id="IPR041489">
    <property type="entry name" value="PDZ_6"/>
</dbReference>
<dbReference type="InterPro" id="IPR008915">
    <property type="entry name" value="Peptidase_M50"/>
</dbReference>
<dbReference type="InterPro" id="IPR001478">
    <property type="entry name" value="PDZ"/>
</dbReference>
<dbReference type="AlphaFoldDB" id="A0A1G2HIM9"/>
<feature type="transmembrane region" description="Helical" evidence="11">
    <location>
        <begin position="334"/>
        <end position="353"/>
    </location>
</feature>
<evidence type="ECO:0000256" key="10">
    <source>
        <dbReference type="ARBA" id="ARBA00023136"/>
    </source>
</evidence>
<evidence type="ECO:0000256" key="11">
    <source>
        <dbReference type="RuleBase" id="RU362031"/>
    </source>
</evidence>
<evidence type="ECO:0000256" key="4">
    <source>
        <dbReference type="ARBA" id="ARBA00022670"/>
    </source>
</evidence>
<dbReference type="GO" id="GO:0006508">
    <property type="term" value="P:proteolysis"/>
    <property type="evidence" value="ECO:0007669"/>
    <property type="project" value="UniProtKB-KW"/>
</dbReference>
<evidence type="ECO:0000313" key="13">
    <source>
        <dbReference type="EMBL" id="OGZ62345.1"/>
    </source>
</evidence>
<feature type="transmembrane region" description="Helical" evidence="11">
    <location>
        <begin position="285"/>
        <end position="305"/>
    </location>
</feature>
<proteinExistence type="inferred from homology"/>
<gene>
    <name evidence="13" type="ORF">A3F94_03255</name>
</gene>
<evidence type="ECO:0000256" key="7">
    <source>
        <dbReference type="ARBA" id="ARBA00022833"/>
    </source>
</evidence>
<dbReference type="PANTHER" id="PTHR42837:SF2">
    <property type="entry name" value="MEMBRANE METALLOPROTEASE ARASP2, CHLOROPLASTIC-RELATED"/>
    <property type="match status" value="1"/>
</dbReference>
<keyword evidence="6 11" id="KW-0378">Hydrolase</keyword>
<dbReference type="InterPro" id="IPR004387">
    <property type="entry name" value="Pept_M50_Zn"/>
</dbReference>
<name>A0A1G2HIM9_9BACT</name>
<keyword evidence="9 11" id="KW-0482">Metalloprotease</keyword>
<dbReference type="GO" id="GO:0046872">
    <property type="term" value="F:metal ion binding"/>
    <property type="evidence" value="ECO:0007669"/>
    <property type="project" value="UniProtKB-KW"/>
</dbReference>
<comment type="subcellular location">
    <subcellularLocation>
        <location evidence="2">Membrane</location>
        <topology evidence="2">Multi-pass membrane protein</topology>
    </subcellularLocation>
</comment>
<keyword evidence="5 11" id="KW-0812">Transmembrane</keyword>
<dbReference type="GO" id="GO:0016020">
    <property type="term" value="C:membrane"/>
    <property type="evidence" value="ECO:0007669"/>
    <property type="project" value="UniProtKB-SubCell"/>
</dbReference>
<dbReference type="SMART" id="SM00228">
    <property type="entry name" value="PDZ"/>
    <property type="match status" value="1"/>
</dbReference>
<evidence type="ECO:0000256" key="5">
    <source>
        <dbReference type="ARBA" id="ARBA00022692"/>
    </source>
</evidence>
<dbReference type="Pfam" id="PF02163">
    <property type="entry name" value="Peptidase_M50"/>
    <property type="match status" value="1"/>
</dbReference>
<evidence type="ECO:0000313" key="14">
    <source>
        <dbReference type="Proteomes" id="UP000176770"/>
    </source>
</evidence>
<comment type="similarity">
    <text evidence="3 11">Belongs to the peptidase M50B family.</text>
</comment>
<evidence type="ECO:0000259" key="12">
    <source>
        <dbReference type="PROSITE" id="PS50106"/>
    </source>
</evidence>
<keyword evidence="4 13" id="KW-0645">Protease</keyword>
<dbReference type="Pfam" id="PF17820">
    <property type="entry name" value="PDZ_6"/>
    <property type="match status" value="1"/>
</dbReference>
<evidence type="ECO:0000256" key="6">
    <source>
        <dbReference type="ARBA" id="ARBA00022801"/>
    </source>
</evidence>
<dbReference type="PANTHER" id="PTHR42837">
    <property type="entry name" value="REGULATOR OF SIGMA-E PROTEASE RSEP"/>
    <property type="match status" value="1"/>
</dbReference>
<comment type="cofactor">
    <cofactor evidence="1 11">
        <name>Zn(2+)</name>
        <dbReference type="ChEBI" id="CHEBI:29105"/>
    </cofactor>
</comment>
<dbReference type="EMBL" id="MHOK01000002">
    <property type="protein sequence ID" value="OGZ62345.1"/>
    <property type="molecule type" value="Genomic_DNA"/>
</dbReference>
<feature type="domain" description="PDZ" evidence="12">
    <location>
        <begin position="134"/>
        <end position="178"/>
    </location>
</feature>
<dbReference type="PROSITE" id="PS50106">
    <property type="entry name" value="PDZ"/>
    <property type="match status" value="1"/>
</dbReference>
<protein>
    <recommendedName>
        <fullName evidence="11">Zinc metalloprotease</fullName>
        <ecNumber evidence="11">3.4.24.-</ecNumber>
    </recommendedName>
</protein>
<comment type="caution">
    <text evidence="13">The sequence shown here is derived from an EMBL/GenBank/DDBJ whole genome shotgun (WGS) entry which is preliminary data.</text>
</comment>
<dbReference type="CDD" id="cd06163">
    <property type="entry name" value="S2P-M50_PDZ_RseP-like"/>
    <property type="match status" value="1"/>
</dbReference>
<accession>A0A1G2HIM9</accession>
<dbReference type="SUPFAM" id="SSF50156">
    <property type="entry name" value="PDZ domain-like"/>
    <property type="match status" value="1"/>
</dbReference>
<keyword evidence="10 11" id="KW-0472">Membrane</keyword>
<evidence type="ECO:0000256" key="9">
    <source>
        <dbReference type="ARBA" id="ARBA00023049"/>
    </source>
</evidence>
<dbReference type="EC" id="3.4.24.-" evidence="11"/>
<dbReference type="InterPro" id="IPR036034">
    <property type="entry name" value="PDZ_sf"/>
</dbReference>
<evidence type="ECO:0000256" key="3">
    <source>
        <dbReference type="ARBA" id="ARBA00007931"/>
    </source>
</evidence>
<keyword evidence="11" id="KW-0479">Metal-binding</keyword>
<dbReference type="STRING" id="1802165.A3F94_03255"/>
<keyword evidence="8 11" id="KW-1133">Transmembrane helix</keyword>
<feature type="transmembrane region" description="Helical" evidence="11">
    <location>
        <begin position="88"/>
        <end position="110"/>
    </location>
</feature>
<reference evidence="13 14" key="1">
    <citation type="journal article" date="2016" name="Nat. Commun.">
        <title>Thousands of microbial genomes shed light on interconnected biogeochemical processes in an aquifer system.</title>
        <authorList>
            <person name="Anantharaman K."/>
            <person name="Brown C.T."/>
            <person name="Hug L.A."/>
            <person name="Sharon I."/>
            <person name="Castelle C.J."/>
            <person name="Probst A.J."/>
            <person name="Thomas B.C."/>
            <person name="Singh A."/>
            <person name="Wilkins M.J."/>
            <person name="Karaoz U."/>
            <person name="Brodie E.L."/>
            <person name="Williams K.H."/>
            <person name="Hubbard S.S."/>
            <person name="Banfield J.F."/>
        </authorList>
    </citation>
    <scope>NUCLEOTIDE SEQUENCE [LARGE SCALE GENOMIC DNA]</scope>
</reference>
<dbReference type="GO" id="GO:0004222">
    <property type="term" value="F:metalloendopeptidase activity"/>
    <property type="evidence" value="ECO:0007669"/>
    <property type="project" value="InterPro"/>
</dbReference>
<sequence>MVIITIAIFVAVLAVLVLSHEFGHFIVAKKSGMRVDEFGFGFPPRIASIKKGETRYSFNLFPIGGFVKIFGEDGGSRNDIKSFSSRPVWIRSLVIVAGVLTNLLFAYILFSVGHMIGTPKVLDDNDVSNKTAYIQIVDVAPNSPADEAGVKVGDKVLRIFNESKNINTVTVQEVQNFIIDNKGAEVNFEIERAGEKLTLKTSVRENFPQGEGATGIALVRIGTVKYPWYRAFVEGAKTFWLVASGTLGAFGDMIKNAVLNGTLPKDVSGPVGIAYLTGTVRNLGFIYLLQFVALISLNLGIINLIPFPALDGGRLLFLLIEKIKGSPVSKKVEGATHAVGFAILILLVIAATFNDINKFF</sequence>
<dbReference type="Gene3D" id="2.30.42.10">
    <property type="match status" value="1"/>
</dbReference>
<evidence type="ECO:0000256" key="8">
    <source>
        <dbReference type="ARBA" id="ARBA00022989"/>
    </source>
</evidence>
<evidence type="ECO:0000256" key="2">
    <source>
        <dbReference type="ARBA" id="ARBA00004141"/>
    </source>
</evidence>
<evidence type="ECO:0000256" key="1">
    <source>
        <dbReference type="ARBA" id="ARBA00001947"/>
    </source>
</evidence>
<organism evidence="13 14">
    <name type="scientific">Candidatus Spechtbacteria bacterium RIFCSPLOWO2_12_FULL_38_22</name>
    <dbReference type="NCBI Taxonomy" id="1802165"/>
    <lineage>
        <taxon>Bacteria</taxon>
        <taxon>Candidatus Spechtiibacteriota</taxon>
    </lineage>
</organism>
<dbReference type="Proteomes" id="UP000176770">
    <property type="component" value="Unassembled WGS sequence"/>
</dbReference>